<evidence type="ECO:0000256" key="4">
    <source>
        <dbReference type="ARBA" id="ARBA00022729"/>
    </source>
</evidence>
<evidence type="ECO:0000256" key="3">
    <source>
        <dbReference type="ARBA" id="ARBA00022692"/>
    </source>
</evidence>
<dbReference type="InterPro" id="IPR000479">
    <property type="entry name" value="CIMR_rpt"/>
</dbReference>
<dbReference type="GO" id="GO:0005520">
    <property type="term" value="F:insulin-like growth factor binding"/>
    <property type="evidence" value="ECO:0007669"/>
    <property type="project" value="TreeGrafter"/>
</dbReference>
<keyword evidence="3" id="KW-0812">Transmembrane</keyword>
<dbReference type="GO" id="GO:0005886">
    <property type="term" value="C:plasma membrane"/>
    <property type="evidence" value="ECO:0007669"/>
    <property type="project" value="TreeGrafter"/>
</dbReference>
<dbReference type="SMART" id="SM01404">
    <property type="entry name" value="CIMR"/>
    <property type="match status" value="1"/>
</dbReference>
<dbReference type="PROSITE" id="PS51914">
    <property type="entry name" value="MRH"/>
    <property type="match status" value="1"/>
</dbReference>
<comment type="subcellular location">
    <subcellularLocation>
        <location evidence="1">Endomembrane system</location>
    </subcellularLocation>
</comment>
<dbReference type="SUPFAM" id="SSF50911">
    <property type="entry name" value="Mannose 6-phosphate receptor domain"/>
    <property type="match status" value="1"/>
</dbReference>
<protein>
    <recommendedName>
        <fullName evidence="8">MRH domain-containing protein</fullName>
    </recommendedName>
</protein>
<dbReference type="Gene3D" id="2.70.130.10">
    <property type="entry name" value="Mannose-6-phosphate receptor binding domain"/>
    <property type="match status" value="1"/>
</dbReference>
<dbReference type="PhylomeDB" id="T1JC96"/>
<evidence type="ECO:0000256" key="5">
    <source>
        <dbReference type="ARBA" id="ARBA00022989"/>
    </source>
</evidence>
<dbReference type="STRING" id="126957.T1JC96"/>
<sequence length="205" mass="22699">MQVSGHNSVHVAELPCYVYFHWQTSAVCSHSCVVFGNDGKVVDLGPLGSISHVWNVTDTSGNTYWINVCHGLQSKSLMNSDCPPDATICMKSKSGVKMLGVLDTQKLAFNDKQNAVEVTYSSPTASDVCKSNRVAKVSINFTCATGVGSPEFIRKDEASCEFFFDWPSWTACPEVRSEERIKWVSGFVEDKKLALRIDFSKLLQR</sequence>
<keyword evidence="4" id="KW-0732">Signal</keyword>
<dbReference type="GO" id="GO:0005802">
    <property type="term" value="C:trans-Golgi network"/>
    <property type="evidence" value="ECO:0007669"/>
    <property type="project" value="TreeGrafter"/>
</dbReference>
<dbReference type="InterPro" id="IPR009011">
    <property type="entry name" value="Man6P_isomerase_rcpt-bd_dom_sf"/>
</dbReference>
<dbReference type="GO" id="GO:0005537">
    <property type="term" value="F:D-mannose binding"/>
    <property type="evidence" value="ECO:0007669"/>
    <property type="project" value="InterPro"/>
</dbReference>
<reference evidence="10" key="1">
    <citation type="submission" date="2011-05" db="EMBL/GenBank/DDBJ databases">
        <authorList>
            <person name="Richards S.R."/>
            <person name="Qu J."/>
            <person name="Jiang H."/>
            <person name="Jhangiani S.N."/>
            <person name="Agravi P."/>
            <person name="Goodspeed R."/>
            <person name="Gross S."/>
            <person name="Mandapat C."/>
            <person name="Jackson L."/>
            <person name="Mathew T."/>
            <person name="Pu L."/>
            <person name="Thornton R."/>
            <person name="Saada N."/>
            <person name="Wilczek-Boney K.B."/>
            <person name="Lee S."/>
            <person name="Kovar C."/>
            <person name="Wu Y."/>
            <person name="Scherer S.E."/>
            <person name="Worley K.C."/>
            <person name="Muzny D.M."/>
            <person name="Gibbs R."/>
        </authorList>
    </citation>
    <scope>NUCLEOTIDE SEQUENCE</scope>
    <source>
        <strain evidence="10">Brora</strain>
    </source>
</reference>
<reference evidence="9" key="2">
    <citation type="submission" date="2015-02" db="UniProtKB">
        <authorList>
            <consortium name="EnsemblMetazoa"/>
        </authorList>
    </citation>
    <scope>IDENTIFICATION</scope>
</reference>
<dbReference type="Proteomes" id="UP000014500">
    <property type="component" value="Unassembled WGS sequence"/>
</dbReference>
<evidence type="ECO:0000256" key="2">
    <source>
        <dbReference type="ARBA" id="ARBA00022448"/>
    </source>
</evidence>
<organism evidence="9 10">
    <name type="scientific">Strigamia maritima</name>
    <name type="common">European centipede</name>
    <name type="synonym">Geophilus maritimus</name>
    <dbReference type="NCBI Taxonomy" id="126957"/>
    <lineage>
        <taxon>Eukaryota</taxon>
        <taxon>Metazoa</taxon>
        <taxon>Ecdysozoa</taxon>
        <taxon>Arthropoda</taxon>
        <taxon>Myriapoda</taxon>
        <taxon>Chilopoda</taxon>
        <taxon>Pleurostigmophora</taxon>
        <taxon>Geophilomorpha</taxon>
        <taxon>Linotaeniidae</taxon>
        <taxon>Strigamia</taxon>
    </lineage>
</organism>
<dbReference type="PANTHER" id="PTHR15071:SF17">
    <property type="entry name" value="CATION-INDEPENDENT MANNOSE-6-PHOSPHATE RECEPTOR"/>
    <property type="match status" value="1"/>
</dbReference>
<evidence type="ECO:0000259" key="8">
    <source>
        <dbReference type="PROSITE" id="PS51914"/>
    </source>
</evidence>
<dbReference type="PANTHER" id="PTHR15071">
    <property type="entry name" value="MANNOSE-6-PHOSPHATE RECEPTOR FAMILY MEMBER"/>
    <property type="match status" value="1"/>
</dbReference>
<dbReference type="InterPro" id="IPR044865">
    <property type="entry name" value="MRH_dom"/>
</dbReference>
<keyword evidence="6" id="KW-0472">Membrane</keyword>
<proteinExistence type="predicted"/>
<evidence type="ECO:0000256" key="7">
    <source>
        <dbReference type="ARBA" id="ARBA00023157"/>
    </source>
</evidence>
<dbReference type="GO" id="GO:0005770">
    <property type="term" value="C:late endosome"/>
    <property type="evidence" value="ECO:0007669"/>
    <property type="project" value="TreeGrafter"/>
</dbReference>
<dbReference type="HOGENOM" id="CLU_1339066_0_0_1"/>
<dbReference type="GO" id="GO:0038023">
    <property type="term" value="F:signaling receptor activity"/>
    <property type="evidence" value="ECO:0007669"/>
    <property type="project" value="InterPro"/>
</dbReference>
<evidence type="ECO:0000256" key="6">
    <source>
        <dbReference type="ARBA" id="ARBA00023136"/>
    </source>
</evidence>
<keyword evidence="7" id="KW-1015">Disulfide bond</keyword>
<evidence type="ECO:0000313" key="9">
    <source>
        <dbReference type="EnsemblMetazoa" id="SMAR011406-PA"/>
    </source>
</evidence>
<accession>T1JC96</accession>
<dbReference type="AlphaFoldDB" id="T1JC96"/>
<feature type="domain" description="MRH" evidence="8">
    <location>
        <begin position="26"/>
        <end position="174"/>
    </location>
</feature>
<keyword evidence="5" id="KW-1133">Transmembrane helix</keyword>
<dbReference type="GO" id="GO:0007041">
    <property type="term" value="P:lysosomal transport"/>
    <property type="evidence" value="ECO:0007669"/>
    <property type="project" value="InterPro"/>
</dbReference>
<dbReference type="Pfam" id="PF00878">
    <property type="entry name" value="CIMR"/>
    <property type="match status" value="1"/>
</dbReference>
<dbReference type="eggNOG" id="KOG4504">
    <property type="taxonomic scope" value="Eukaryota"/>
</dbReference>
<keyword evidence="2" id="KW-0813">Transport</keyword>
<keyword evidence="10" id="KW-1185">Reference proteome</keyword>
<evidence type="ECO:0000313" key="10">
    <source>
        <dbReference type="Proteomes" id="UP000014500"/>
    </source>
</evidence>
<dbReference type="EnsemblMetazoa" id="SMAR011406-RA">
    <property type="protein sequence ID" value="SMAR011406-PA"/>
    <property type="gene ID" value="SMAR011406"/>
</dbReference>
<name>T1JC96_STRMM</name>
<evidence type="ECO:0000256" key="1">
    <source>
        <dbReference type="ARBA" id="ARBA00004308"/>
    </source>
</evidence>
<dbReference type="EMBL" id="JH432064">
    <property type="status" value="NOT_ANNOTATED_CDS"/>
    <property type="molecule type" value="Genomic_DNA"/>
</dbReference>